<accession>A0A1T4P5X1</accession>
<dbReference type="STRING" id="28122.SAMN02745108_01798"/>
<gene>
    <name evidence="1" type="ORF">SAMN02745108_01798</name>
</gene>
<proteinExistence type="predicted"/>
<dbReference type="EMBL" id="FUWU01000031">
    <property type="protein sequence ID" value="SJZ86328.1"/>
    <property type="molecule type" value="Genomic_DNA"/>
</dbReference>
<evidence type="ECO:0000313" key="2">
    <source>
        <dbReference type="Proteomes" id="UP000190449"/>
    </source>
</evidence>
<organism evidence="1 2">
    <name type="scientific">Fibrobacter intestinalis</name>
    <dbReference type="NCBI Taxonomy" id="28122"/>
    <lineage>
        <taxon>Bacteria</taxon>
        <taxon>Pseudomonadati</taxon>
        <taxon>Fibrobacterota</taxon>
        <taxon>Fibrobacteria</taxon>
        <taxon>Fibrobacterales</taxon>
        <taxon>Fibrobacteraceae</taxon>
        <taxon>Fibrobacter</taxon>
    </lineage>
</organism>
<name>A0A1T4P5X1_9BACT</name>
<dbReference type="AlphaFoldDB" id="A0A1T4P5X1"/>
<dbReference type="RefSeq" id="WP_078776670.1">
    <property type="nucleotide sequence ID" value="NZ_FUWU01000031.1"/>
</dbReference>
<reference evidence="1 2" key="1">
    <citation type="submission" date="2017-02" db="EMBL/GenBank/DDBJ databases">
        <authorList>
            <person name="Peterson S.W."/>
        </authorList>
    </citation>
    <scope>NUCLEOTIDE SEQUENCE [LARGE SCALE GENOMIC DNA]</scope>
    <source>
        <strain evidence="1 2">ATCC 43854</strain>
    </source>
</reference>
<evidence type="ECO:0000313" key="1">
    <source>
        <dbReference type="EMBL" id="SJZ86328.1"/>
    </source>
</evidence>
<dbReference type="Proteomes" id="UP000190449">
    <property type="component" value="Unassembled WGS sequence"/>
</dbReference>
<sequence length="123" mass="13891">MKKIVLILLSGFILGFLMTFFSIEPYYKKVRMTKALSIVVENARWCSANARRLDEEGNYICGDVANDWVSAIETDSSVIKVGFHKPGNTFHIKFLGFDLGPWYSSVDQCFVNVKIEEGAVLCQ</sequence>
<protein>
    <submittedName>
        <fullName evidence="1">Uncharacterized protein</fullName>
    </submittedName>
</protein>